<dbReference type="EMBL" id="JAUSVB010000001">
    <property type="protein sequence ID" value="MDQ0372630.1"/>
    <property type="molecule type" value="Genomic_DNA"/>
</dbReference>
<comment type="caution">
    <text evidence="1">The sequence shown here is derived from an EMBL/GenBank/DDBJ whole genome shotgun (WGS) entry which is preliminary data.</text>
</comment>
<accession>A0ABU0EBI5</accession>
<reference evidence="1 2" key="1">
    <citation type="submission" date="2023-07" db="EMBL/GenBank/DDBJ databases">
        <title>Sorghum-associated microbial communities from plants grown in Nebraska, USA.</title>
        <authorList>
            <person name="Schachtman D."/>
        </authorList>
    </citation>
    <scope>NUCLEOTIDE SEQUENCE [LARGE SCALE GENOMIC DNA]</scope>
    <source>
        <strain evidence="1 2">BE332</strain>
    </source>
</reference>
<name>A0ABU0EBI5_9CELL</name>
<evidence type="ECO:0000313" key="2">
    <source>
        <dbReference type="Proteomes" id="UP001239626"/>
    </source>
</evidence>
<keyword evidence="2" id="KW-1185">Reference proteome</keyword>
<gene>
    <name evidence="1" type="ORF">J2X26_000927</name>
</gene>
<protein>
    <recommendedName>
        <fullName evidence="3">Glyoxalase-like domain-containing protein</fullName>
    </recommendedName>
</protein>
<organism evidence="1 2">
    <name type="scientific">Cellulomonas humilata</name>
    <dbReference type="NCBI Taxonomy" id="144055"/>
    <lineage>
        <taxon>Bacteria</taxon>
        <taxon>Bacillati</taxon>
        <taxon>Actinomycetota</taxon>
        <taxon>Actinomycetes</taxon>
        <taxon>Micrococcales</taxon>
        <taxon>Cellulomonadaceae</taxon>
        <taxon>Cellulomonas</taxon>
    </lineage>
</organism>
<evidence type="ECO:0008006" key="3">
    <source>
        <dbReference type="Google" id="ProtNLM"/>
    </source>
</evidence>
<dbReference type="Proteomes" id="UP001239626">
    <property type="component" value="Unassembled WGS sequence"/>
</dbReference>
<proteinExistence type="predicted"/>
<sequence>MSPEQTFGPYAAMVDDPDGHVVLLTSDDALRTAT</sequence>
<evidence type="ECO:0000313" key="1">
    <source>
        <dbReference type="EMBL" id="MDQ0372630.1"/>
    </source>
</evidence>